<dbReference type="KEGG" id="nve:5496641"/>
<dbReference type="Proteomes" id="UP000001593">
    <property type="component" value="Unassembled WGS sequence"/>
</dbReference>
<evidence type="ECO:0000256" key="2">
    <source>
        <dbReference type="ARBA" id="ARBA00024195"/>
    </source>
</evidence>
<comment type="similarity">
    <text evidence="2">Belongs to the peptidase S1 family. CLIP subfamily.</text>
</comment>
<keyword evidence="1" id="KW-1015">Disulfide bond</keyword>
<dbReference type="InterPro" id="IPR009003">
    <property type="entry name" value="Peptidase_S1_PA"/>
</dbReference>
<dbReference type="InterPro" id="IPR001254">
    <property type="entry name" value="Trypsin_dom"/>
</dbReference>
<evidence type="ECO:0000256" key="1">
    <source>
        <dbReference type="ARBA" id="ARBA00023157"/>
    </source>
</evidence>
<dbReference type="Gene3D" id="2.40.10.10">
    <property type="entry name" value="Trypsin-like serine proteases"/>
    <property type="match status" value="1"/>
</dbReference>
<dbReference type="PANTHER" id="PTHR24252">
    <property type="entry name" value="ACROSIN-RELATED"/>
    <property type="match status" value="1"/>
</dbReference>
<dbReference type="STRING" id="45351.A7TCG8"/>
<name>A7TCG8_NEMVE</name>
<gene>
    <name evidence="4" type="ORF">NEMVEDRAFT_v1g154800</name>
</gene>
<organism evidence="4 5">
    <name type="scientific">Nematostella vectensis</name>
    <name type="common">Starlet sea anemone</name>
    <dbReference type="NCBI Taxonomy" id="45351"/>
    <lineage>
        <taxon>Eukaryota</taxon>
        <taxon>Metazoa</taxon>
        <taxon>Cnidaria</taxon>
        <taxon>Anthozoa</taxon>
        <taxon>Hexacorallia</taxon>
        <taxon>Actiniaria</taxon>
        <taxon>Edwardsiidae</taxon>
        <taxon>Nematostella</taxon>
    </lineage>
</organism>
<dbReference type="PANTHER" id="PTHR24252:SF7">
    <property type="entry name" value="HYALIN"/>
    <property type="match status" value="1"/>
</dbReference>
<dbReference type="InParanoid" id="A7TCG8"/>
<dbReference type="EMBL" id="DS476344">
    <property type="protein sequence ID" value="EDO26259.1"/>
    <property type="molecule type" value="Genomic_DNA"/>
</dbReference>
<dbReference type="GO" id="GO:0008236">
    <property type="term" value="F:serine-type peptidase activity"/>
    <property type="evidence" value="ECO:0000318"/>
    <property type="project" value="GO_Central"/>
</dbReference>
<dbReference type="SUPFAM" id="SSF50494">
    <property type="entry name" value="Trypsin-like serine proteases"/>
    <property type="match status" value="1"/>
</dbReference>
<dbReference type="SMART" id="SM00020">
    <property type="entry name" value="Tryp_SPc"/>
    <property type="match status" value="1"/>
</dbReference>
<reference evidence="4 5" key="1">
    <citation type="journal article" date="2007" name="Science">
        <title>Sea anemone genome reveals ancestral eumetazoan gene repertoire and genomic organization.</title>
        <authorList>
            <person name="Putnam N.H."/>
            <person name="Srivastava M."/>
            <person name="Hellsten U."/>
            <person name="Dirks B."/>
            <person name="Chapman J."/>
            <person name="Salamov A."/>
            <person name="Terry A."/>
            <person name="Shapiro H."/>
            <person name="Lindquist E."/>
            <person name="Kapitonov V.V."/>
            <person name="Jurka J."/>
            <person name="Genikhovich G."/>
            <person name="Grigoriev I.V."/>
            <person name="Lucas S.M."/>
            <person name="Steele R.E."/>
            <person name="Finnerty J.R."/>
            <person name="Technau U."/>
            <person name="Martindale M.Q."/>
            <person name="Rokhsar D.S."/>
        </authorList>
    </citation>
    <scope>NUCLEOTIDE SEQUENCE [LARGE SCALE GENOMIC DNA]</scope>
    <source>
        <strain evidence="5">CH2 X CH6</strain>
    </source>
</reference>
<dbReference type="HOGENOM" id="CLU_006842_13_1_1"/>
<proteinExistence type="inferred from homology"/>
<dbReference type="PhylomeDB" id="A7TCG8"/>
<dbReference type="GO" id="GO:0004252">
    <property type="term" value="F:serine-type endopeptidase activity"/>
    <property type="evidence" value="ECO:0007669"/>
    <property type="project" value="InterPro"/>
</dbReference>
<accession>A7TCG8</accession>
<dbReference type="PROSITE" id="PS50240">
    <property type="entry name" value="TRYPSIN_DOM"/>
    <property type="match status" value="1"/>
</dbReference>
<dbReference type="FunFam" id="2.40.10.10:FF:000002">
    <property type="entry name" value="Transmembrane protease serine"/>
    <property type="match status" value="1"/>
</dbReference>
<dbReference type="GO" id="GO:0006508">
    <property type="term" value="P:proteolysis"/>
    <property type="evidence" value="ECO:0007669"/>
    <property type="project" value="InterPro"/>
</dbReference>
<evidence type="ECO:0000313" key="5">
    <source>
        <dbReference type="Proteomes" id="UP000001593"/>
    </source>
</evidence>
<dbReference type="InterPro" id="IPR043504">
    <property type="entry name" value="Peptidase_S1_PA_chymotrypsin"/>
</dbReference>
<dbReference type="Pfam" id="PF00089">
    <property type="entry name" value="Trypsin"/>
    <property type="match status" value="1"/>
</dbReference>
<feature type="non-terminal residue" evidence="4">
    <location>
        <position position="1"/>
    </location>
</feature>
<evidence type="ECO:0000259" key="3">
    <source>
        <dbReference type="PROSITE" id="PS50240"/>
    </source>
</evidence>
<dbReference type="AlphaFoldDB" id="A7TCG8"/>
<dbReference type="eggNOG" id="KOG3627">
    <property type="taxonomic scope" value="Eukaryota"/>
</dbReference>
<feature type="domain" description="Peptidase S1" evidence="3">
    <location>
        <begin position="1"/>
        <end position="143"/>
    </location>
</feature>
<dbReference type="CDD" id="cd00190">
    <property type="entry name" value="Tryp_SPc"/>
    <property type="match status" value="1"/>
</dbReference>
<dbReference type="OMA" id="ICAGHLQ"/>
<sequence length="150" mass="16706">ALLRLATPAKFTNYVYPICLLPQGARFRPGKYCYVTGWGVLQWKGTKPAILREAQVQLVPQDKCNSPQSYNGEVRGRALCAGFERGGVDACQYDSGGPLACEERGRWYLTGVVSYGHECGNPHKYGLYADMATLNTWVENIIQEHLDDES</sequence>
<protein>
    <recommendedName>
        <fullName evidence="3">Peptidase S1 domain-containing protein</fullName>
    </recommendedName>
</protein>
<evidence type="ECO:0000313" key="4">
    <source>
        <dbReference type="EMBL" id="EDO26259.1"/>
    </source>
</evidence>
<keyword evidence="5" id="KW-1185">Reference proteome</keyword>